<keyword evidence="1" id="KW-1133">Transmembrane helix</keyword>
<feature type="transmembrane region" description="Helical" evidence="1">
    <location>
        <begin position="196"/>
        <end position="220"/>
    </location>
</feature>
<dbReference type="RefSeq" id="WP_003932141.1">
    <property type="nucleotide sequence ID" value="NZ_JH814695.1"/>
</dbReference>
<gene>
    <name evidence="2" type="ORF">MVAC_29815</name>
</gene>
<organism evidence="2 3">
    <name type="scientific">Mycolicibacterium vaccae ATCC 25954</name>
    <dbReference type="NCBI Taxonomy" id="1194972"/>
    <lineage>
        <taxon>Bacteria</taxon>
        <taxon>Bacillati</taxon>
        <taxon>Actinomycetota</taxon>
        <taxon>Actinomycetes</taxon>
        <taxon>Mycobacteriales</taxon>
        <taxon>Mycobacteriaceae</taxon>
        <taxon>Mycolicibacterium</taxon>
    </lineage>
</organism>
<feature type="transmembrane region" description="Helical" evidence="1">
    <location>
        <begin position="119"/>
        <end position="136"/>
    </location>
</feature>
<feature type="transmembrane region" description="Helical" evidence="1">
    <location>
        <begin position="418"/>
        <end position="436"/>
    </location>
</feature>
<feature type="transmembrane region" description="Helical" evidence="1">
    <location>
        <begin position="560"/>
        <end position="583"/>
    </location>
</feature>
<evidence type="ECO:0000313" key="3">
    <source>
        <dbReference type="Proteomes" id="UP000006072"/>
    </source>
</evidence>
<dbReference type="HOGENOM" id="CLU_394731_0_0_11"/>
<reference evidence="2 3" key="1">
    <citation type="journal article" date="2012" name="J. Bacteriol.">
        <title>Complete Genome Sequence of Mycobacterium vaccae Type Strain ATCC 25954.</title>
        <authorList>
            <person name="Ho Y.S."/>
            <person name="Adroub S.A."/>
            <person name="Abadi M."/>
            <person name="Al Alwan B."/>
            <person name="Alkhateeb R."/>
            <person name="Gao G."/>
            <person name="Ragab A."/>
            <person name="Ali S."/>
            <person name="van Soolingen D."/>
            <person name="Bitter W."/>
            <person name="Pain A."/>
            <person name="Abdallah A.M."/>
        </authorList>
    </citation>
    <scope>NUCLEOTIDE SEQUENCE [LARGE SCALE GENOMIC DNA]</scope>
    <source>
        <strain evidence="2 3">ATCC 25954</strain>
    </source>
</reference>
<feature type="transmembrane region" description="Helical" evidence="1">
    <location>
        <begin position="381"/>
        <end position="411"/>
    </location>
</feature>
<keyword evidence="1" id="KW-0812">Transmembrane</keyword>
<sequence>HRDGGPPMTAILEPATTHRSAGGRAETLVLRRIPVAPVRMADLATVGAVAGALALTGLPSAVRAVALVVFIAVGPGAAVTTWVRIPRRALLSTVPVLGMAIVTLTTIAAMWSYRWDPLGILWVLVLLVAGSSAYWYRRNHTSVLDAARGWHRRVLASAAPPGRSSVRRHLSLLLSASALIVWLVAVPGLPGADAGYYGLLFSGSGPLLAVCIVLCTWALLVAVRDRALVPAVAALLSAIVVSRVTTVVATEVPLYDWTYKHLAVVDYIMVHGHIAPDGTDIYAQWTAFFTLWAWFCEVTGIAAITVAHLFAPVMHVLIALTVYTAARVLGRSRRTAVTAAFVAEIVNWVGQDYFSPQAWSVVLAFGMMTLLLASPRSRACGILAVIVFAATVPTHQLTPFWAVGAACVLCAFRRARPWWSAAAMVSIALTYLLLNLEAVLPYGLLSGGSPLANANSNIQSSGLPAKDFTSAVVRGLSIIVVLSALAAAGWMRRRRRPVLALSIVAFSSFGLLLGQSYGGEAIFRVYLYSLLGCAILIAPAAVGALDGARTRLRGLVSRTVAAVVATVMAVAGLHGYVALWPFIFETRAQVDLMQSLTTGADKRTRFVMMRLGGMPTRLNADYAELTLFNPYYDEPVSYDLWDGRDPRLAELKASFPTEEDLKTLSDDVTNGVYMAYVIFSEQSSKAIRYYGDFRPEAVDIVQDALRRSPKWTAIHEDGETVVFRSVNPYYAPGNDNNVE</sequence>
<feature type="transmembrane region" description="Helical" evidence="1">
    <location>
        <begin position="64"/>
        <end position="83"/>
    </location>
</feature>
<keyword evidence="3" id="KW-1185">Reference proteome</keyword>
<feature type="transmembrane region" description="Helical" evidence="1">
    <location>
        <begin position="498"/>
        <end position="519"/>
    </location>
</feature>
<feature type="transmembrane region" description="Helical" evidence="1">
    <location>
        <begin position="525"/>
        <end position="548"/>
    </location>
</feature>
<feature type="transmembrane region" description="Helical" evidence="1">
    <location>
        <begin position="301"/>
        <end position="326"/>
    </location>
</feature>
<protein>
    <recommendedName>
        <fullName evidence="4">Transmembrane protein</fullName>
    </recommendedName>
</protein>
<dbReference type="AlphaFoldDB" id="K0UNQ6"/>
<dbReference type="Proteomes" id="UP000006072">
    <property type="component" value="Unassembled WGS sequence"/>
</dbReference>
<comment type="caution">
    <text evidence="2">The sequence shown here is derived from an EMBL/GenBank/DDBJ whole genome shotgun (WGS) entry which is preliminary data.</text>
</comment>
<keyword evidence="1" id="KW-0472">Membrane</keyword>
<evidence type="ECO:0000313" key="2">
    <source>
        <dbReference type="EMBL" id="EJZ04198.1"/>
    </source>
</evidence>
<dbReference type="PATRIC" id="fig|1194972.3.peg.5889"/>
<evidence type="ECO:0008006" key="4">
    <source>
        <dbReference type="Google" id="ProtNLM"/>
    </source>
</evidence>
<evidence type="ECO:0000256" key="1">
    <source>
        <dbReference type="SAM" id="Phobius"/>
    </source>
</evidence>
<feature type="transmembrane region" description="Helical" evidence="1">
    <location>
        <begin position="170"/>
        <end position="190"/>
    </location>
</feature>
<feature type="transmembrane region" description="Helical" evidence="1">
    <location>
        <begin position="227"/>
        <end position="249"/>
    </location>
</feature>
<feature type="transmembrane region" description="Helical" evidence="1">
    <location>
        <begin position="358"/>
        <end position="375"/>
    </location>
</feature>
<dbReference type="eggNOG" id="COG1215">
    <property type="taxonomic scope" value="Bacteria"/>
</dbReference>
<accession>K0UNQ6</accession>
<feature type="non-terminal residue" evidence="2">
    <location>
        <position position="1"/>
    </location>
</feature>
<feature type="transmembrane region" description="Helical" evidence="1">
    <location>
        <begin position="471"/>
        <end position="491"/>
    </location>
</feature>
<proteinExistence type="predicted"/>
<dbReference type="EMBL" id="ALQA01000141">
    <property type="protein sequence ID" value="EJZ04198.1"/>
    <property type="molecule type" value="Genomic_DNA"/>
</dbReference>
<name>K0UNQ6_MYCVA</name>
<feature type="transmembrane region" description="Helical" evidence="1">
    <location>
        <begin position="90"/>
        <end position="113"/>
    </location>
</feature>